<feature type="compositionally biased region" description="Polar residues" evidence="1">
    <location>
        <begin position="1"/>
        <end position="16"/>
    </location>
</feature>
<feature type="region of interest" description="Disordered" evidence="1">
    <location>
        <begin position="1"/>
        <end position="88"/>
    </location>
</feature>
<evidence type="ECO:0000313" key="2">
    <source>
        <dbReference type="EMBL" id="PKI66145.1"/>
    </source>
</evidence>
<dbReference type="AlphaFoldDB" id="A0A2I0KC82"/>
<accession>A0A2I0KC82</accession>
<feature type="compositionally biased region" description="Basic and acidic residues" evidence="1">
    <location>
        <begin position="36"/>
        <end position="48"/>
    </location>
</feature>
<name>A0A2I0KC82_PUNGR</name>
<evidence type="ECO:0000256" key="1">
    <source>
        <dbReference type="SAM" id="MobiDB-lite"/>
    </source>
</evidence>
<sequence length="151" mass="16858">MTNDTFGRISGTSCLSRDTPIPHGRLFQECTKINRGSRDAKLYSERPNRAKPTPEAPSRPNLSQAEPSSRGSTPSHGSTLGSDWTAPSRGFSLHGRRLHLPRLSLHHTFLNSPHIHHLPPSIHHTHHSSCFPYTLQDTNPILILSQNIRQP</sequence>
<feature type="compositionally biased region" description="Polar residues" evidence="1">
    <location>
        <begin position="60"/>
        <end position="82"/>
    </location>
</feature>
<comment type="caution">
    <text evidence="2">The sequence shown here is derived from an EMBL/GenBank/DDBJ whole genome shotgun (WGS) entry which is preliminary data.</text>
</comment>
<dbReference type="EMBL" id="PGOL01000686">
    <property type="protein sequence ID" value="PKI66145.1"/>
    <property type="molecule type" value="Genomic_DNA"/>
</dbReference>
<evidence type="ECO:0000313" key="3">
    <source>
        <dbReference type="Proteomes" id="UP000233551"/>
    </source>
</evidence>
<reference evidence="2 3" key="1">
    <citation type="submission" date="2017-11" db="EMBL/GenBank/DDBJ databases">
        <title>De-novo sequencing of pomegranate (Punica granatum L.) genome.</title>
        <authorList>
            <person name="Akparov Z."/>
            <person name="Amiraslanov A."/>
            <person name="Hajiyeva S."/>
            <person name="Abbasov M."/>
            <person name="Kaur K."/>
            <person name="Hamwieh A."/>
            <person name="Solovyev V."/>
            <person name="Salamov A."/>
            <person name="Braich B."/>
            <person name="Kosarev P."/>
            <person name="Mahmoud A."/>
            <person name="Hajiyev E."/>
            <person name="Babayeva S."/>
            <person name="Izzatullayeva V."/>
            <person name="Mammadov A."/>
            <person name="Mammadov A."/>
            <person name="Sharifova S."/>
            <person name="Ojaghi J."/>
            <person name="Eynullazada K."/>
            <person name="Bayramov B."/>
            <person name="Abdulazimova A."/>
            <person name="Shahmuradov I."/>
        </authorList>
    </citation>
    <scope>NUCLEOTIDE SEQUENCE [LARGE SCALE GENOMIC DNA]</scope>
    <source>
        <strain evidence="3">cv. AG2017</strain>
        <tissue evidence="2">Leaf</tissue>
    </source>
</reference>
<proteinExistence type="predicted"/>
<keyword evidence="3" id="KW-1185">Reference proteome</keyword>
<protein>
    <submittedName>
        <fullName evidence="2">Uncharacterized protein</fullName>
    </submittedName>
</protein>
<organism evidence="2 3">
    <name type="scientific">Punica granatum</name>
    <name type="common">Pomegranate</name>
    <dbReference type="NCBI Taxonomy" id="22663"/>
    <lineage>
        <taxon>Eukaryota</taxon>
        <taxon>Viridiplantae</taxon>
        <taxon>Streptophyta</taxon>
        <taxon>Embryophyta</taxon>
        <taxon>Tracheophyta</taxon>
        <taxon>Spermatophyta</taxon>
        <taxon>Magnoliopsida</taxon>
        <taxon>eudicotyledons</taxon>
        <taxon>Gunneridae</taxon>
        <taxon>Pentapetalae</taxon>
        <taxon>rosids</taxon>
        <taxon>malvids</taxon>
        <taxon>Myrtales</taxon>
        <taxon>Lythraceae</taxon>
        <taxon>Punica</taxon>
    </lineage>
</organism>
<gene>
    <name evidence="2" type="ORF">CRG98_013464</name>
</gene>
<dbReference type="Proteomes" id="UP000233551">
    <property type="component" value="Unassembled WGS sequence"/>
</dbReference>